<dbReference type="Proteomes" id="UP001596978">
    <property type="component" value="Unassembled WGS sequence"/>
</dbReference>
<name>A0ABW3CX13_9FLAO</name>
<reference evidence="2" key="1">
    <citation type="journal article" date="2019" name="Int. J. Syst. Evol. Microbiol.">
        <title>The Global Catalogue of Microorganisms (GCM) 10K type strain sequencing project: providing services to taxonomists for standard genome sequencing and annotation.</title>
        <authorList>
            <consortium name="The Broad Institute Genomics Platform"/>
            <consortium name="The Broad Institute Genome Sequencing Center for Infectious Disease"/>
            <person name="Wu L."/>
            <person name="Ma J."/>
        </authorList>
    </citation>
    <scope>NUCLEOTIDE SEQUENCE [LARGE SCALE GENOMIC DNA]</scope>
    <source>
        <strain evidence="2">CCUG 62952</strain>
    </source>
</reference>
<comment type="caution">
    <text evidence="1">The sequence shown here is derived from an EMBL/GenBank/DDBJ whole genome shotgun (WGS) entry which is preliminary data.</text>
</comment>
<keyword evidence="2" id="KW-1185">Reference proteome</keyword>
<gene>
    <name evidence="1" type="ORF">ACFQ1M_02950</name>
</gene>
<accession>A0ABW3CX13</accession>
<dbReference type="RefSeq" id="WP_386403637.1">
    <property type="nucleotide sequence ID" value="NZ_JBHTJH010000003.1"/>
</dbReference>
<protein>
    <submittedName>
        <fullName evidence="1">Uncharacterized protein</fullName>
    </submittedName>
</protein>
<sequence length="168" mass="19556">MFQELLEEIRITDKMLTESREKNYSENIDINQDNWLEIAQERSEAFRKEHSKTLDEVTKSILTNFDHLDTKEKKLLIETIGGTDNLKDMLRLTEEYDTIENKILLLIISNVSADIRDTMLELNDIVDLAAKNKIAYKKIIKKYLPIADDTNKHGGMGSMKSYLTRMVE</sequence>
<dbReference type="EMBL" id="JBHTJH010000003">
    <property type="protein sequence ID" value="MFD0861153.1"/>
    <property type="molecule type" value="Genomic_DNA"/>
</dbReference>
<evidence type="ECO:0000313" key="1">
    <source>
        <dbReference type="EMBL" id="MFD0861153.1"/>
    </source>
</evidence>
<organism evidence="1 2">
    <name type="scientific">Sungkyunkwania multivorans</name>
    <dbReference type="NCBI Taxonomy" id="1173618"/>
    <lineage>
        <taxon>Bacteria</taxon>
        <taxon>Pseudomonadati</taxon>
        <taxon>Bacteroidota</taxon>
        <taxon>Flavobacteriia</taxon>
        <taxon>Flavobacteriales</taxon>
        <taxon>Flavobacteriaceae</taxon>
        <taxon>Sungkyunkwania</taxon>
    </lineage>
</organism>
<evidence type="ECO:0000313" key="2">
    <source>
        <dbReference type="Proteomes" id="UP001596978"/>
    </source>
</evidence>
<proteinExistence type="predicted"/>